<reference evidence="2" key="1">
    <citation type="submission" date="2014-05" db="EMBL/GenBank/DDBJ databases">
        <authorList>
            <person name="Chronopoulou M."/>
        </authorList>
    </citation>
    <scope>NUCLEOTIDE SEQUENCE</scope>
    <source>
        <tissue evidence="2">Whole organism</tissue>
    </source>
</reference>
<accession>A0A0K2UHA8</accession>
<dbReference type="AlphaFoldDB" id="A0A0K2UHA8"/>
<evidence type="ECO:0000313" key="2">
    <source>
        <dbReference type="EMBL" id="CDW37639.1"/>
    </source>
</evidence>
<feature type="region of interest" description="Disordered" evidence="1">
    <location>
        <begin position="41"/>
        <end position="72"/>
    </location>
</feature>
<name>A0A0K2UHA8_LEPSM</name>
<organism evidence="2">
    <name type="scientific">Lepeophtheirus salmonis</name>
    <name type="common">Salmon louse</name>
    <name type="synonym">Caligus salmonis</name>
    <dbReference type="NCBI Taxonomy" id="72036"/>
    <lineage>
        <taxon>Eukaryota</taxon>
        <taxon>Metazoa</taxon>
        <taxon>Ecdysozoa</taxon>
        <taxon>Arthropoda</taxon>
        <taxon>Crustacea</taxon>
        <taxon>Multicrustacea</taxon>
        <taxon>Hexanauplia</taxon>
        <taxon>Copepoda</taxon>
        <taxon>Siphonostomatoida</taxon>
        <taxon>Caligidae</taxon>
        <taxon>Lepeophtheirus</taxon>
    </lineage>
</organism>
<dbReference type="EMBL" id="HACA01020278">
    <property type="protein sequence ID" value="CDW37639.1"/>
    <property type="molecule type" value="Transcribed_RNA"/>
</dbReference>
<feature type="compositionally biased region" description="Basic and acidic residues" evidence="1">
    <location>
        <begin position="61"/>
        <end position="72"/>
    </location>
</feature>
<proteinExistence type="predicted"/>
<sequence length="72" mass="8291">MDSDQNGHRDCDITHKAVEKEQLNKTLKELELSPLKLHQVPQHSWANKGKGKLKQVKNKLPQKEERHANSLS</sequence>
<protein>
    <submittedName>
        <fullName evidence="2">Uncharacterized protein</fullName>
    </submittedName>
</protein>
<evidence type="ECO:0000256" key="1">
    <source>
        <dbReference type="SAM" id="MobiDB-lite"/>
    </source>
</evidence>